<keyword evidence="1" id="KW-0732">Signal</keyword>
<feature type="signal peptide" evidence="1">
    <location>
        <begin position="1"/>
        <end position="41"/>
    </location>
</feature>
<dbReference type="InterPro" id="IPR046112">
    <property type="entry name" value="DUF6049"/>
</dbReference>
<dbReference type="AlphaFoldDB" id="A0A7K1J3J9"/>
<accession>A0A7K1J3J9</accession>
<name>A0A7K1J3J9_9BIFI</name>
<gene>
    <name evidence="2" type="ORF">GSD1FS_0543</name>
</gene>
<proteinExistence type="predicted"/>
<reference evidence="2 3" key="1">
    <citation type="submission" date="2019-09" db="EMBL/GenBank/DDBJ databases">
        <title>Bifidobacterium canis sp. nov., isolated from the digestive tract of German Shepherd dog puppy.</title>
        <authorList>
            <person name="Bunesova V."/>
        </authorList>
    </citation>
    <scope>NUCLEOTIDE SEQUENCE [LARGE SCALE GENOMIC DNA]</scope>
    <source>
        <strain evidence="2 3">GSD1FS</strain>
    </source>
</reference>
<comment type="caution">
    <text evidence="2">The sequence shown here is derived from an EMBL/GenBank/DDBJ whole genome shotgun (WGS) entry which is preliminary data.</text>
</comment>
<evidence type="ECO:0000313" key="3">
    <source>
        <dbReference type="Proteomes" id="UP000487882"/>
    </source>
</evidence>
<dbReference type="Pfam" id="PF19516">
    <property type="entry name" value="DUF6049"/>
    <property type="match status" value="1"/>
</dbReference>
<evidence type="ECO:0000313" key="2">
    <source>
        <dbReference type="EMBL" id="MUH59226.1"/>
    </source>
</evidence>
<organism evidence="2 3">
    <name type="scientific">Bifidobacterium canis</name>
    <dbReference type="NCBI Taxonomy" id="2610880"/>
    <lineage>
        <taxon>Bacteria</taxon>
        <taxon>Bacillati</taxon>
        <taxon>Actinomycetota</taxon>
        <taxon>Actinomycetes</taxon>
        <taxon>Bifidobacteriales</taxon>
        <taxon>Bifidobacteriaceae</taxon>
        <taxon>Bifidobacterium</taxon>
    </lineage>
</organism>
<protein>
    <submittedName>
        <fullName evidence="2">Uncharacterized protein</fullName>
    </submittedName>
</protein>
<feature type="chain" id="PRO_5029633022" evidence="1">
    <location>
        <begin position="42"/>
        <end position="139"/>
    </location>
</feature>
<dbReference type="Proteomes" id="UP000487882">
    <property type="component" value="Unassembled WGS sequence"/>
</dbReference>
<evidence type="ECO:0000256" key="1">
    <source>
        <dbReference type="SAM" id="SignalP"/>
    </source>
</evidence>
<sequence>MNQHRTDQRLWARFRCRWIFLLPLLFAMLCLGSICAPVAHAEENAGDSTSEQSSGVSIAIDSMTPVITNDSGLAMTLTVTNNTDSAVDQGSIDALTNFSYTFVSRSDVQDWADGSARIPLPDLLVTLHVPRIERAPPSP</sequence>
<keyword evidence="3" id="KW-1185">Reference proteome</keyword>
<dbReference type="EMBL" id="WNLP01000002">
    <property type="protein sequence ID" value="MUH59226.1"/>
    <property type="molecule type" value="Genomic_DNA"/>
</dbReference>